<evidence type="ECO:0000256" key="1">
    <source>
        <dbReference type="SAM" id="Phobius"/>
    </source>
</evidence>
<dbReference type="EMBL" id="HBJA01093721">
    <property type="protein sequence ID" value="CAE0821346.1"/>
    <property type="molecule type" value="Transcribed_RNA"/>
</dbReference>
<feature type="transmembrane region" description="Helical" evidence="1">
    <location>
        <begin position="29"/>
        <end position="50"/>
    </location>
</feature>
<dbReference type="AlphaFoldDB" id="A0A6T2CSG5"/>
<gene>
    <name evidence="2" type="ORF">EGYM00163_LOCUS32520</name>
    <name evidence="3" type="ORF">EGYM00163_LOCUS32521</name>
    <name evidence="4" type="ORF">EGYM00163_LOCUS32522</name>
</gene>
<reference evidence="4" key="1">
    <citation type="submission" date="2021-01" db="EMBL/GenBank/DDBJ databases">
        <authorList>
            <person name="Corre E."/>
            <person name="Pelletier E."/>
            <person name="Niang G."/>
            <person name="Scheremetjew M."/>
            <person name="Finn R."/>
            <person name="Kale V."/>
            <person name="Holt S."/>
            <person name="Cochrane G."/>
            <person name="Meng A."/>
            <person name="Brown T."/>
            <person name="Cohen L."/>
        </authorList>
    </citation>
    <scope>NUCLEOTIDE SEQUENCE</scope>
    <source>
        <strain evidence="4">CCMP1594</strain>
    </source>
</reference>
<name>A0A6T2CSG5_9EUGL</name>
<sequence length="276" mass="30927">MGFWLSWQKLKDPESRTLEDEEKNVLRGFWIFIVPTILAQECAFLTIVGFLWNKYGWDRAMEAWRGLDGWLQATLILIWFATFAMSARLLLARVQQHYVVQQCKKTVKVSPKVDPKGVVKQLADALLFLLIWKLILLVTFVAVSVLTVAHVASGTEVAAQEYEVVKDSLVFLFLLQLDDNMGSWFGEKAVEISKIKALAIDVDQYGAYSTDTPLYNEMSAMPYSDNAPTYHHPDGASSPAMPYSAYAPTYNHAVAASAPVMYYVDAAATPANSAYY</sequence>
<organism evidence="4">
    <name type="scientific">Eutreptiella gymnastica</name>
    <dbReference type="NCBI Taxonomy" id="73025"/>
    <lineage>
        <taxon>Eukaryota</taxon>
        <taxon>Discoba</taxon>
        <taxon>Euglenozoa</taxon>
        <taxon>Euglenida</taxon>
        <taxon>Spirocuta</taxon>
        <taxon>Euglenophyceae</taxon>
        <taxon>Eutreptiales</taxon>
        <taxon>Eutreptiaceae</taxon>
        <taxon>Eutreptiella</taxon>
    </lineage>
</organism>
<feature type="transmembrane region" description="Helical" evidence="1">
    <location>
        <begin position="126"/>
        <end position="152"/>
    </location>
</feature>
<evidence type="ECO:0000313" key="4">
    <source>
        <dbReference type="EMBL" id="CAE0821348.1"/>
    </source>
</evidence>
<evidence type="ECO:0000313" key="2">
    <source>
        <dbReference type="EMBL" id="CAE0821346.1"/>
    </source>
</evidence>
<dbReference type="EMBL" id="HBJA01093723">
    <property type="protein sequence ID" value="CAE0821348.1"/>
    <property type="molecule type" value="Transcribed_RNA"/>
</dbReference>
<feature type="transmembrane region" description="Helical" evidence="1">
    <location>
        <begin position="70"/>
        <end position="91"/>
    </location>
</feature>
<dbReference type="EMBL" id="HBJA01093722">
    <property type="protein sequence ID" value="CAE0821347.1"/>
    <property type="molecule type" value="Transcribed_RNA"/>
</dbReference>
<proteinExistence type="predicted"/>
<keyword evidence="1" id="KW-0472">Membrane</keyword>
<evidence type="ECO:0000313" key="3">
    <source>
        <dbReference type="EMBL" id="CAE0821347.1"/>
    </source>
</evidence>
<accession>A0A6T2CSG5</accession>
<keyword evidence="1" id="KW-0812">Transmembrane</keyword>
<protein>
    <submittedName>
        <fullName evidence="4">Uncharacterized protein</fullName>
    </submittedName>
</protein>
<keyword evidence="1" id="KW-1133">Transmembrane helix</keyword>